<dbReference type="InterPro" id="IPR008928">
    <property type="entry name" value="6-hairpin_glycosidase_sf"/>
</dbReference>
<dbReference type="GO" id="GO:0006516">
    <property type="term" value="P:glycoprotein catabolic process"/>
    <property type="evidence" value="ECO:0007669"/>
    <property type="project" value="TreeGrafter"/>
</dbReference>
<dbReference type="Proteomes" id="UP000000547">
    <property type="component" value="Chromosome"/>
</dbReference>
<reference evidence="3" key="1">
    <citation type="journal article" date="2005" name="Proc. Natl. Acad. Sci. U.S.A.">
        <title>The psychrophilic lifestyle as revealed by the genome sequence of Colwellia psychrerythraea 34H through genomic and proteomic analyses.</title>
        <authorList>
            <person name="Methe B.A."/>
            <person name="Nelson K.E."/>
            <person name="Deming J.W."/>
            <person name="Momen B."/>
            <person name="Melamud E."/>
            <person name="Zhang X."/>
            <person name="Moult J."/>
            <person name="Madupu R."/>
            <person name="Nelson W.C."/>
            <person name="Dodson R.J."/>
            <person name="Brinkac L.M."/>
            <person name="Daugherty S.C."/>
            <person name="Durkin A.S."/>
            <person name="DeBoy R.T."/>
            <person name="Kolonay J.F."/>
            <person name="Sullivan S.A."/>
            <person name="Zhou L."/>
            <person name="Davidsen T.M."/>
            <person name="Wu M."/>
            <person name="Huston A.L."/>
            <person name="Lewis M."/>
            <person name="Weaver B."/>
            <person name="Weidman J.F."/>
            <person name="Khouri H."/>
            <person name="Utterback T.R."/>
            <person name="Feldblyum T.V."/>
            <person name="Fraser C.M."/>
        </authorList>
    </citation>
    <scope>NUCLEOTIDE SEQUENCE [LARGE SCALE GENOMIC DNA]</scope>
    <source>
        <strain evidence="3">34H</strain>
    </source>
</reference>
<gene>
    <name evidence="3" type="ordered locus">CPS_2651</name>
</gene>
<dbReference type="CAZy" id="GH92">
    <property type="family name" value="Glycoside Hydrolase Family 92"/>
</dbReference>
<organism evidence="3 4">
    <name type="scientific">Colwellia psychrerythraea (strain 34H / ATCC BAA-681)</name>
    <name type="common">Vibrio psychroerythus</name>
    <dbReference type="NCBI Taxonomy" id="167879"/>
    <lineage>
        <taxon>Bacteria</taxon>
        <taxon>Pseudomonadati</taxon>
        <taxon>Pseudomonadota</taxon>
        <taxon>Gammaproteobacteria</taxon>
        <taxon>Alteromonadales</taxon>
        <taxon>Colwelliaceae</taxon>
        <taxon>Colwellia</taxon>
    </lineage>
</organism>
<dbReference type="Pfam" id="PF07971">
    <property type="entry name" value="Glyco_hydro_92"/>
    <property type="match status" value="1"/>
</dbReference>
<proteinExistence type="predicted"/>
<dbReference type="InterPro" id="IPR050883">
    <property type="entry name" value="PNGase"/>
</dbReference>
<dbReference type="Pfam" id="PF17678">
    <property type="entry name" value="Glyco_hydro_92N"/>
    <property type="match status" value="1"/>
</dbReference>
<dbReference type="FunFam" id="3.30.2080.10:FF:000001">
    <property type="entry name" value="Alpha-1,2-mannosidase subfamily"/>
    <property type="match status" value="1"/>
</dbReference>
<feature type="domain" description="Glycosyl hydrolase family 92" evidence="1">
    <location>
        <begin position="323"/>
        <end position="786"/>
    </location>
</feature>
<evidence type="ECO:0000259" key="2">
    <source>
        <dbReference type="Pfam" id="PF17678"/>
    </source>
</evidence>
<dbReference type="InterPro" id="IPR005887">
    <property type="entry name" value="GH92_a_mannosidase_put"/>
</dbReference>
<feature type="domain" description="Glycosyl hydrolase family 92 N-terminal" evidence="2">
    <location>
        <begin position="52"/>
        <end position="317"/>
    </location>
</feature>
<dbReference type="Gene3D" id="1.20.1610.10">
    <property type="entry name" value="alpha-1,2-mannosidases domains"/>
    <property type="match status" value="1"/>
</dbReference>
<dbReference type="GO" id="GO:0030246">
    <property type="term" value="F:carbohydrate binding"/>
    <property type="evidence" value="ECO:0007669"/>
    <property type="project" value="InterPro"/>
</dbReference>
<dbReference type="Gene3D" id="3.30.2080.10">
    <property type="entry name" value="GH92 mannosidase domain"/>
    <property type="match status" value="1"/>
</dbReference>
<dbReference type="GO" id="GO:0000224">
    <property type="term" value="F:peptide-N4-(N-acetyl-beta-glucosaminyl)asparagine amidase activity"/>
    <property type="evidence" value="ECO:0007669"/>
    <property type="project" value="TreeGrafter"/>
</dbReference>
<evidence type="ECO:0000259" key="1">
    <source>
        <dbReference type="Pfam" id="PF07971"/>
    </source>
</evidence>
<dbReference type="HOGENOM" id="CLU_003690_2_2_6"/>
<dbReference type="InterPro" id="IPR012939">
    <property type="entry name" value="Glyco_hydro_92"/>
</dbReference>
<dbReference type="InterPro" id="IPR041371">
    <property type="entry name" value="GH92_N"/>
</dbReference>
<dbReference type="Gene3D" id="2.70.98.10">
    <property type="match status" value="1"/>
</dbReference>
<dbReference type="KEGG" id="cps:CPS_2651"/>
<dbReference type="InterPro" id="IPR014718">
    <property type="entry name" value="GH-type_carb-bd"/>
</dbReference>
<dbReference type="RefSeq" id="WP_011043459.1">
    <property type="nucleotide sequence ID" value="NC_003910.7"/>
</dbReference>
<dbReference type="STRING" id="167879.CPS_2651"/>
<evidence type="ECO:0000313" key="3">
    <source>
        <dbReference type="EMBL" id="AAZ26061.1"/>
    </source>
</evidence>
<dbReference type="EMBL" id="CP000083">
    <property type="protein sequence ID" value="AAZ26061.1"/>
    <property type="molecule type" value="Genomic_DNA"/>
</dbReference>
<dbReference type="SUPFAM" id="SSF48208">
    <property type="entry name" value="Six-hairpin glycosidases"/>
    <property type="match status" value="1"/>
</dbReference>
<dbReference type="PANTHER" id="PTHR12143:SF39">
    <property type="entry name" value="SECRETED PROTEIN"/>
    <property type="match status" value="1"/>
</dbReference>
<dbReference type="PANTHER" id="PTHR12143">
    <property type="entry name" value="PEPTIDE N-GLYCANASE PNGASE -RELATED"/>
    <property type="match status" value="1"/>
</dbReference>
<name>Q481A4_COLP3</name>
<sequence>MKYLSNDMSTLKKTSRDWALNTVAVISLLTAMPMLTHAEESSAIQVNDVTQWVDPFIGTGGDGHTFPGAVVPFGMVQLSPDTAAVSRGSDPQSEIYKHSAGYHYDDKTITGFSHTHFSGTGHSDLGDLLIMPMTGKAHVEAGSETDPDSGYRSRFNHNAEKASPGYYSVELSDYKIKAELTTTARTGMHRYTFKENEQAHVLLDLTASIYNFKNKVIWSDVRVIDNQTLLAYRSTNGWAKQRDMYFAIKFSRPFDSIELINQDNSRYRCNGCLTKKGSKPSTIVNSAIQYTAGKAIKVLTHFKDANTEPLMVKVGLSAVSRKNALENLITENPGWDFDDVKLQAKKQWQEQLSVVQAKGKKSEKRQLYTALYHALQAPSIYQDVNGQYRGVDGEIHQADGFENYTLFSLWDTYRALHPLLTYIAPDKVPNMINSMLAHYQQSYDNMLPIWSFQAHETWTMIGYHAVSVIADAYLKGIRDFDSELALKAMTDTANNPKYDAIPEYIKRGYVPMDKLSESVSITLEYAYNDYTIARMAEAMGKKYIAKTFYQRAQSYKNLFDPSVGFMRGKNSEGVWNPDFDAEDAKLMGPFTEGNSFQYTFYVPHDVNTLIDLIGGDKAFEERLDLLFNKELSHEKIKEHEDIAGLIGQYAHGNEPSHHIAYLYNYAGKPWRTQERIRQIMDTLSSDQPDGLAGNDDVGQMSAWYVFSAMGFYPVAPGDLSYAIGAPQLPEISLNLANGKTFTVKANKLSKKNKFIKSARLNGKPLNRSFITHDDIINGGTLTFVMSNIPNKHWGIETKNRPTSMSTH</sequence>
<dbReference type="Gene3D" id="1.20.1050.60">
    <property type="entry name" value="alpha-1,2-mannosidase"/>
    <property type="match status" value="1"/>
</dbReference>
<dbReference type="AlphaFoldDB" id="Q481A4"/>
<dbReference type="GO" id="GO:0005975">
    <property type="term" value="P:carbohydrate metabolic process"/>
    <property type="evidence" value="ECO:0007669"/>
    <property type="project" value="InterPro"/>
</dbReference>
<accession>Q481A4</accession>
<dbReference type="GO" id="GO:0005829">
    <property type="term" value="C:cytosol"/>
    <property type="evidence" value="ECO:0007669"/>
    <property type="project" value="TreeGrafter"/>
</dbReference>
<protein>
    <submittedName>
        <fullName evidence="3">Alpha-1,2-mannosidase family protein</fullName>
    </submittedName>
</protein>
<evidence type="ECO:0000313" key="4">
    <source>
        <dbReference type="Proteomes" id="UP000000547"/>
    </source>
</evidence>
<dbReference type="FunFam" id="1.20.1050.60:FF:000001">
    <property type="entry name" value="Putative alpha-1,2-mannosidase"/>
    <property type="match status" value="1"/>
</dbReference>
<dbReference type="NCBIfam" id="TIGR01180">
    <property type="entry name" value="aman2_put"/>
    <property type="match status" value="1"/>
</dbReference>